<organism evidence="6 7">
    <name type="scientific">Uliginosibacterium paludis</name>
    <dbReference type="NCBI Taxonomy" id="1615952"/>
    <lineage>
        <taxon>Bacteria</taxon>
        <taxon>Pseudomonadati</taxon>
        <taxon>Pseudomonadota</taxon>
        <taxon>Betaproteobacteria</taxon>
        <taxon>Rhodocyclales</taxon>
        <taxon>Zoogloeaceae</taxon>
        <taxon>Uliginosibacterium</taxon>
    </lineage>
</organism>
<dbReference type="SUPFAM" id="SSF51445">
    <property type="entry name" value="(Trans)glycosidases"/>
    <property type="match status" value="1"/>
</dbReference>
<dbReference type="InterPro" id="IPR017853">
    <property type="entry name" value="GH"/>
</dbReference>
<dbReference type="InterPro" id="IPR006047">
    <property type="entry name" value="GH13_cat_dom"/>
</dbReference>
<dbReference type="SUPFAM" id="SSF51011">
    <property type="entry name" value="Glycosyl hydrolase domain"/>
    <property type="match status" value="1"/>
</dbReference>
<dbReference type="Gene3D" id="3.20.20.80">
    <property type="entry name" value="Glycosidases"/>
    <property type="match status" value="1"/>
</dbReference>
<dbReference type="InterPro" id="IPR004193">
    <property type="entry name" value="Glyco_hydro_13_N"/>
</dbReference>
<dbReference type="Gene3D" id="2.60.40.10">
    <property type="entry name" value="Immunoglobulins"/>
    <property type="match status" value="1"/>
</dbReference>
<comment type="caution">
    <text evidence="6">The sequence shown here is derived from an EMBL/GenBank/DDBJ whole genome shotgun (WGS) entry which is preliminary data.</text>
</comment>
<keyword evidence="3 6" id="KW-0326">Glycosidase</keyword>
<feature type="region of interest" description="Disordered" evidence="4">
    <location>
        <begin position="482"/>
        <end position="505"/>
    </location>
</feature>
<dbReference type="InterPro" id="IPR013780">
    <property type="entry name" value="Glyco_hydro_b"/>
</dbReference>
<evidence type="ECO:0000256" key="2">
    <source>
        <dbReference type="ARBA" id="ARBA00022801"/>
    </source>
</evidence>
<evidence type="ECO:0000259" key="5">
    <source>
        <dbReference type="SMART" id="SM00642"/>
    </source>
</evidence>
<dbReference type="Pfam" id="PF02922">
    <property type="entry name" value="CBM_48"/>
    <property type="match status" value="1"/>
</dbReference>
<name>A0ABV2CSC4_9RHOO</name>
<dbReference type="CDD" id="cd02856">
    <property type="entry name" value="E_set_GDE_Isoamylase_N"/>
    <property type="match status" value="1"/>
</dbReference>
<feature type="compositionally biased region" description="Basic and acidic residues" evidence="4">
    <location>
        <begin position="482"/>
        <end position="498"/>
    </location>
</feature>
<evidence type="ECO:0000313" key="7">
    <source>
        <dbReference type="Proteomes" id="UP001548590"/>
    </source>
</evidence>
<dbReference type="InterPro" id="IPR044505">
    <property type="entry name" value="GlgX_Isoamylase_N_E_set"/>
</dbReference>
<evidence type="ECO:0000256" key="3">
    <source>
        <dbReference type="ARBA" id="ARBA00023295"/>
    </source>
</evidence>
<dbReference type="SUPFAM" id="SSF81296">
    <property type="entry name" value="E set domains"/>
    <property type="match status" value="1"/>
</dbReference>
<dbReference type="SMART" id="SM00642">
    <property type="entry name" value="Aamy"/>
    <property type="match status" value="1"/>
</dbReference>
<feature type="domain" description="Glycosyl hydrolase family 13 catalytic" evidence="5">
    <location>
        <begin position="174"/>
        <end position="582"/>
    </location>
</feature>
<dbReference type="InterPro" id="IPR011837">
    <property type="entry name" value="Glycogen_debranch_GlgX"/>
</dbReference>
<evidence type="ECO:0000256" key="4">
    <source>
        <dbReference type="SAM" id="MobiDB-lite"/>
    </source>
</evidence>
<dbReference type="Proteomes" id="UP001548590">
    <property type="component" value="Unassembled WGS sequence"/>
</dbReference>
<protein>
    <submittedName>
        <fullName evidence="6">Glycogen debranching protein GlgX</fullName>
        <ecNumber evidence="6">3.2.1.196</ecNumber>
    </submittedName>
</protein>
<dbReference type="RefSeq" id="WP_345925813.1">
    <property type="nucleotide sequence ID" value="NZ_JBDIVF010000002.1"/>
</dbReference>
<dbReference type="PANTHER" id="PTHR43002">
    <property type="entry name" value="GLYCOGEN DEBRANCHING ENZYME"/>
    <property type="match status" value="1"/>
</dbReference>
<keyword evidence="7" id="KW-1185">Reference proteome</keyword>
<dbReference type="EC" id="3.2.1.196" evidence="6"/>
<accession>A0ABV2CSC4</accession>
<sequence>MASLSNPPLPGRPPRLAPGLPWPLGSQWDGQGVNFAVASENATCIWLCLYSADGGTELARVELPGQTRDIFHGYLPYATPGLVYGFRAEGPWAPDEGHFFNPDKLLLDPYAREVVGEFGWRPEDFAHVLDEPAERDTRDNGAGALKARVVDEQDFDWGDDHPPRIPAADMLIYELHVKGFSKLNPAIPEALRGTYAGLAHPASIEHLQRLGITSLSILPVHHHIDEQRLIEMGLVNYWAYNTLAFFAPDPRYASGHEGMSLRDEFRNMVASLHAAGIEVLLDVVYNHTCEGDGNGPCISLRGLDNASYYRMDQQSPRNFINDTGCGNTVNMSHPNTLRLVMDSLRYWVSEMHVDGFRFDLAPILGRYDDGFDPQHAFFTAVAQDPVLNRVKMIAEPWDIGPGGYQVGGFPRGWREWNDRFRDAMRSFWLHGGPTRGEFAMRLCGSSDIFQGSGRPPVASVNFIVAHDGFTLRDLVSYNERHNEANGEDNRDGHGDNHSHNCGVEGPSADPVVAALRSRLQRALLATLLLAQGTPMLAQGDELGHSQQGNNNAYCQDNDISWIDWAQADEDLIEFTAGVIRLRRQALLFDKHWYSGEADPHGLHDLYWLRPDGKPMRGEDWGRGGSLACLIGRPGRASAPLLLLVNAGAEAQDFMLPAGVWETQLDTTHPRGAGRWHGQGEVNYEVPAHSLVLLSAAGAGIRL</sequence>
<dbReference type="NCBIfam" id="TIGR02100">
    <property type="entry name" value="glgX_debranch"/>
    <property type="match status" value="1"/>
</dbReference>
<evidence type="ECO:0000256" key="1">
    <source>
        <dbReference type="ARBA" id="ARBA00008061"/>
    </source>
</evidence>
<dbReference type="InterPro" id="IPR014756">
    <property type="entry name" value="Ig_E-set"/>
</dbReference>
<evidence type="ECO:0000313" key="6">
    <source>
        <dbReference type="EMBL" id="MET1490821.1"/>
    </source>
</evidence>
<keyword evidence="2 6" id="KW-0378">Hydrolase</keyword>
<dbReference type="GO" id="GO:0120549">
    <property type="term" value="F:limit dextrin alpha-1,6-maltotetraose-hydrolase activity"/>
    <property type="evidence" value="ECO:0007669"/>
    <property type="project" value="UniProtKB-EC"/>
</dbReference>
<dbReference type="InterPro" id="IPR013783">
    <property type="entry name" value="Ig-like_fold"/>
</dbReference>
<proteinExistence type="inferred from homology"/>
<comment type="similarity">
    <text evidence="1">Belongs to the glycosyl hydrolase 13 family.</text>
</comment>
<dbReference type="Gene3D" id="2.60.40.1180">
    <property type="entry name" value="Golgi alpha-mannosidase II"/>
    <property type="match status" value="1"/>
</dbReference>
<reference evidence="6 7" key="1">
    <citation type="submission" date="2024-07" db="EMBL/GenBank/DDBJ databases">
        <title>Uliginosibacterium paludis KCTC:42655.</title>
        <authorList>
            <person name="Kim M.K."/>
        </authorList>
    </citation>
    <scope>NUCLEOTIDE SEQUENCE [LARGE SCALE GENOMIC DNA]</scope>
    <source>
        <strain evidence="6 7">KCTC 42655</strain>
    </source>
</reference>
<dbReference type="CDD" id="cd11326">
    <property type="entry name" value="AmyAc_Glg_debranch"/>
    <property type="match status" value="1"/>
</dbReference>
<gene>
    <name evidence="6" type="primary">glgX</name>
    <name evidence="6" type="ORF">ABVT11_13370</name>
</gene>
<dbReference type="EMBL" id="JBEWLZ010000007">
    <property type="protein sequence ID" value="MET1490821.1"/>
    <property type="molecule type" value="Genomic_DNA"/>
</dbReference>